<reference evidence="2 3" key="1">
    <citation type="submission" date="2009-08" db="EMBL/GenBank/DDBJ databases">
        <title>The Genome Sequence of Spizellomyces punctatus strain DAOM BR117.</title>
        <authorList>
            <consortium name="The Broad Institute Genome Sequencing Platform"/>
            <person name="Russ C."/>
            <person name="Cuomo C."/>
            <person name="Shea T."/>
            <person name="Young S.K."/>
            <person name="Zeng Q."/>
            <person name="Koehrsen M."/>
            <person name="Haas B."/>
            <person name="Borodovsky M."/>
            <person name="Guigo R."/>
            <person name="Alvarado L."/>
            <person name="Berlin A."/>
            <person name="Bochicchio J."/>
            <person name="Borenstein D."/>
            <person name="Chapman S."/>
            <person name="Chen Z."/>
            <person name="Engels R."/>
            <person name="Freedman E."/>
            <person name="Gellesch M."/>
            <person name="Goldberg J."/>
            <person name="Griggs A."/>
            <person name="Gujja S."/>
            <person name="Heiman D."/>
            <person name="Hepburn T."/>
            <person name="Howarth C."/>
            <person name="Jen D."/>
            <person name="Larson L."/>
            <person name="Lewis B."/>
            <person name="Mehta T."/>
            <person name="Park D."/>
            <person name="Pearson M."/>
            <person name="Roberts A."/>
            <person name="Saif S."/>
            <person name="Shenoy N."/>
            <person name="Sisk P."/>
            <person name="Stolte C."/>
            <person name="Sykes S."/>
            <person name="Thomson T."/>
            <person name="Walk T."/>
            <person name="White J."/>
            <person name="Yandava C."/>
            <person name="Burger G."/>
            <person name="Gray M.W."/>
            <person name="Holland P.W.H."/>
            <person name="King N."/>
            <person name="Lang F.B.F."/>
            <person name="Roger A.J."/>
            <person name="Ruiz-Trillo I."/>
            <person name="Lander E."/>
            <person name="Nusbaum C."/>
        </authorList>
    </citation>
    <scope>NUCLEOTIDE SEQUENCE [LARGE SCALE GENOMIC DNA]</scope>
    <source>
        <strain evidence="2 3">DAOM BR117</strain>
    </source>
</reference>
<dbReference type="AlphaFoldDB" id="A0A0L0HF52"/>
<dbReference type="OMA" id="PRAFEYY"/>
<evidence type="ECO:0000256" key="1">
    <source>
        <dbReference type="SAM" id="SignalP"/>
    </source>
</evidence>
<evidence type="ECO:0000313" key="2">
    <source>
        <dbReference type="EMBL" id="KNC99418.1"/>
    </source>
</evidence>
<dbReference type="EMBL" id="KQ257458">
    <property type="protein sequence ID" value="KNC99418.1"/>
    <property type="molecule type" value="Genomic_DNA"/>
</dbReference>
<keyword evidence="3" id="KW-1185">Reference proteome</keyword>
<dbReference type="Proteomes" id="UP000053201">
    <property type="component" value="Unassembled WGS sequence"/>
</dbReference>
<evidence type="ECO:0000313" key="3">
    <source>
        <dbReference type="Proteomes" id="UP000053201"/>
    </source>
</evidence>
<proteinExistence type="predicted"/>
<feature type="signal peptide" evidence="1">
    <location>
        <begin position="1"/>
        <end position="29"/>
    </location>
</feature>
<protein>
    <recommendedName>
        <fullName evidence="4">Amidase domain-containing protein</fullName>
    </recommendedName>
</protein>
<accession>A0A0L0HF52</accession>
<dbReference type="RefSeq" id="XP_016607458.1">
    <property type="nucleotide sequence ID" value="XM_016753869.1"/>
</dbReference>
<keyword evidence="1" id="KW-0732">Signal</keyword>
<dbReference type="VEuPathDB" id="FungiDB:SPPG_05659"/>
<dbReference type="InParanoid" id="A0A0L0HF52"/>
<feature type="chain" id="PRO_5005540069" description="Amidase domain-containing protein" evidence="1">
    <location>
        <begin position="30"/>
        <end position="255"/>
    </location>
</feature>
<gene>
    <name evidence="2" type="ORF">SPPG_05659</name>
</gene>
<organism evidence="2 3">
    <name type="scientific">Spizellomyces punctatus (strain DAOM BR117)</name>
    <dbReference type="NCBI Taxonomy" id="645134"/>
    <lineage>
        <taxon>Eukaryota</taxon>
        <taxon>Fungi</taxon>
        <taxon>Fungi incertae sedis</taxon>
        <taxon>Chytridiomycota</taxon>
        <taxon>Chytridiomycota incertae sedis</taxon>
        <taxon>Chytridiomycetes</taxon>
        <taxon>Spizellomycetales</taxon>
        <taxon>Spizellomycetaceae</taxon>
        <taxon>Spizellomyces</taxon>
    </lineage>
</organism>
<evidence type="ECO:0008006" key="4">
    <source>
        <dbReference type="Google" id="ProtNLM"/>
    </source>
</evidence>
<dbReference type="SUPFAM" id="SSF54001">
    <property type="entry name" value="Cysteine proteinases"/>
    <property type="match status" value="1"/>
</dbReference>
<dbReference type="OrthoDB" id="2160473at2759"/>
<name>A0A0L0HF52_SPIPD</name>
<dbReference type="GeneID" id="27689020"/>
<dbReference type="InterPro" id="IPR038765">
    <property type="entry name" value="Papain-like_cys_pep_sf"/>
</dbReference>
<dbReference type="Gene3D" id="3.90.1720.10">
    <property type="entry name" value="endopeptidase domain like (from Nostoc punctiforme)"/>
    <property type="match status" value="1"/>
</dbReference>
<sequence length="255" mass="28663">MAYQRPLALFTLLTFILVTYFYSPRTTSSSPYRYVCDLGAYTHLPYLPPIDDAPSSLLAAAAEYASSKGLQKTTYTHVSRINGQRGTYHTDCSCFVSYLLYTTGLTAHLQDVPKERNDTAVDPPMPRAQDYANFIYGLNSTHPRWKRIHRVSDLIPGDLITWSIPSRTTNTGHMMVVLADPITIPVSTNETWVHVADASSITHEWDSACHDGVCKRWGVGQGFVMLLERAGRIVGFKFRSGARERWWEVGVGRLL</sequence>